<evidence type="ECO:0000313" key="3">
    <source>
        <dbReference type="Proteomes" id="UP001231189"/>
    </source>
</evidence>
<dbReference type="EMBL" id="JAUUTY010000005">
    <property type="protein sequence ID" value="KAK1632627.1"/>
    <property type="molecule type" value="Genomic_DNA"/>
</dbReference>
<evidence type="ECO:0008006" key="4">
    <source>
        <dbReference type="Google" id="ProtNLM"/>
    </source>
</evidence>
<gene>
    <name evidence="2" type="ORF">QYE76_006942</name>
</gene>
<reference evidence="2" key="1">
    <citation type="submission" date="2023-07" db="EMBL/GenBank/DDBJ databases">
        <title>A chromosome-level genome assembly of Lolium multiflorum.</title>
        <authorList>
            <person name="Chen Y."/>
            <person name="Copetti D."/>
            <person name="Kolliker R."/>
            <person name="Studer B."/>
        </authorList>
    </citation>
    <scope>NUCLEOTIDE SEQUENCE</scope>
    <source>
        <strain evidence="2">02402/16</strain>
        <tissue evidence="2">Leaf</tissue>
    </source>
</reference>
<dbReference type="AlphaFoldDB" id="A0AAD8W2P7"/>
<feature type="compositionally biased region" description="Basic residues" evidence="1">
    <location>
        <begin position="247"/>
        <end position="257"/>
    </location>
</feature>
<accession>A0AAD8W2P7</accession>
<organism evidence="2 3">
    <name type="scientific">Lolium multiflorum</name>
    <name type="common">Italian ryegrass</name>
    <name type="synonym">Lolium perenne subsp. multiflorum</name>
    <dbReference type="NCBI Taxonomy" id="4521"/>
    <lineage>
        <taxon>Eukaryota</taxon>
        <taxon>Viridiplantae</taxon>
        <taxon>Streptophyta</taxon>
        <taxon>Embryophyta</taxon>
        <taxon>Tracheophyta</taxon>
        <taxon>Spermatophyta</taxon>
        <taxon>Magnoliopsida</taxon>
        <taxon>Liliopsida</taxon>
        <taxon>Poales</taxon>
        <taxon>Poaceae</taxon>
        <taxon>BOP clade</taxon>
        <taxon>Pooideae</taxon>
        <taxon>Poodae</taxon>
        <taxon>Poeae</taxon>
        <taxon>Poeae Chloroplast Group 2 (Poeae type)</taxon>
        <taxon>Loliodinae</taxon>
        <taxon>Loliinae</taxon>
        <taxon>Lolium</taxon>
    </lineage>
</organism>
<proteinExistence type="predicted"/>
<sequence length="338" mass="37831">MVPVPGRHIPPEEPHKATTTGTTKTAGLYGVRTVVRDVGPCVGCLTLTKTNYVEWATIMRIRLQVRHMWEAVHDSDVDHHEDRRMLDALIAAVPPEMQFSLSNKQTAKEAWDAIAATRIGNDHSRKSTRRHFERSGRTWLSSQKMVQFNDDTHNEERAVEKLFRCIPEKYKQMARSIESLLDLSMMSIEEAIGRLKVVNTDEPQPLSSPSPLAGSYFSLWSSGMPTTMTGRGSPLPRRAAVGVASRARRAKTAKPGHKVVPAKAPPAGPSQHKTTPEQECRQPRRSQAHVAQTEGEEPTLFMAQASIELPPAHRPLLDKSLYIIVYMEMLLHMVLVKD</sequence>
<protein>
    <recommendedName>
        <fullName evidence="4">DUF4219 domain-containing protein</fullName>
    </recommendedName>
</protein>
<feature type="region of interest" description="Disordered" evidence="1">
    <location>
        <begin position="1"/>
        <end position="22"/>
    </location>
</feature>
<name>A0AAD8W2P7_LOLMU</name>
<dbReference type="Proteomes" id="UP001231189">
    <property type="component" value="Unassembled WGS sequence"/>
</dbReference>
<keyword evidence="3" id="KW-1185">Reference proteome</keyword>
<evidence type="ECO:0000256" key="1">
    <source>
        <dbReference type="SAM" id="MobiDB-lite"/>
    </source>
</evidence>
<comment type="caution">
    <text evidence="2">The sequence shown here is derived from an EMBL/GenBank/DDBJ whole genome shotgun (WGS) entry which is preliminary data.</text>
</comment>
<feature type="region of interest" description="Disordered" evidence="1">
    <location>
        <begin position="247"/>
        <end position="295"/>
    </location>
</feature>
<evidence type="ECO:0000313" key="2">
    <source>
        <dbReference type="EMBL" id="KAK1632627.1"/>
    </source>
</evidence>